<protein>
    <recommendedName>
        <fullName evidence="11">Cell cycle checkpoint protein RAD17</fullName>
    </recommendedName>
</protein>
<evidence type="ECO:0000256" key="7">
    <source>
        <dbReference type="ARBA" id="ARBA00023306"/>
    </source>
</evidence>
<dbReference type="InParanoid" id="A0A0D2VVP9"/>
<feature type="compositionally biased region" description="Polar residues" evidence="8">
    <location>
        <begin position="426"/>
        <end position="450"/>
    </location>
</feature>
<comment type="similarity">
    <text evidence="2">Belongs to the rad17/RAD24 family.</text>
</comment>
<evidence type="ECO:0000256" key="5">
    <source>
        <dbReference type="ARBA" id="ARBA00022840"/>
    </source>
</evidence>
<evidence type="ECO:0000256" key="4">
    <source>
        <dbReference type="ARBA" id="ARBA00022763"/>
    </source>
</evidence>
<feature type="compositionally biased region" description="Low complexity" evidence="8">
    <location>
        <begin position="46"/>
        <end position="90"/>
    </location>
</feature>
<accession>A0A0D2VVP9</accession>
<feature type="compositionally biased region" description="Acidic residues" evidence="8">
    <location>
        <begin position="513"/>
        <end position="524"/>
    </location>
</feature>
<sequence>MSSVVDMLRRQQPRPAATSSTAAAPDVVVPSSVASAIAREAPADPAPRATTTTAAATHARSSQPKARSSTPSSSSAAASSSSSAASDPAQSPLSANAALLATLPWVERFAPVAAAELCVHKKRIEEVEAWIQIAIQQAGRRAGATNGKAHKVLLLTGPPGAGKTALIRSLASSLRFEICEWVNPVRESWKHSMASASTAAMLSASGTSEERASNQEANLSTVVAFQEFLGRSDRYNTVAVEANQTSTTSSNAGLLGVLPTVGQADGSSPSNLGKVILVEDMPHLVPSQYASFHDVVRNAAAHARYPVIFIISDTRNGESEVRNLFPLDVLETLPGYNAPRVHRISFNAVSQTALVKAITRVHQLALRSSSILEVPQLDKSEIATLALTSSGDVRAAINALQFYCLEQKVLQRRRFAEMETSKTRQVEPNSNGRSTSTGTKRSLQEENASSEVRLDRHSKVRIITRKSGGAKFSPDSDAEDCVVIDDSDDETTQDFIPARKIDDNPEDQSTLDGSDDDASGDNESTEPGWLKRNAPGARRPLAKQIPDAKDLSVAVVAAPTSLLATGRDTSLFLFHALGKILNCKRGPACLPMEELLTTESNRRRELLMNPEEVIDQTHVSPELFVAYLHQNYSEFYADLDDISHAADHLSDADLLLGGWRNKDSLQSHASLVAARGIAYERQHPAPQSWRPLHKPEWFASVRAQRTSRDTFRSLFLVPRALSQGLDADSPTPFHMLPVRSVITELLPIVGRFPAPRTGLNPRQMSFLHFFARFTTGGRATIAKLDENDNDERDEPPVDPTALVAASSSLASAPAIPPPITESSTRQTATVNAPLYMLDDDIEEFD</sequence>
<evidence type="ECO:0000256" key="1">
    <source>
        <dbReference type="ARBA" id="ARBA00004123"/>
    </source>
</evidence>
<dbReference type="Gene3D" id="3.40.50.300">
    <property type="entry name" value="P-loop containing nucleotide triphosphate hydrolases"/>
    <property type="match status" value="1"/>
</dbReference>
<keyword evidence="6" id="KW-0539">Nucleus</keyword>
<reference evidence="10" key="1">
    <citation type="submission" date="2011-02" db="EMBL/GenBank/DDBJ databases">
        <title>The Genome Sequence of Capsaspora owczarzaki ATCC 30864.</title>
        <authorList>
            <person name="Russ C."/>
            <person name="Cuomo C."/>
            <person name="Burger G."/>
            <person name="Gray M.W."/>
            <person name="Holland P.W.H."/>
            <person name="King N."/>
            <person name="Lang F.B.F."/>
            <person name="Roger A.J."/>
            <person name="Ruiz-Trillo I."/>
            <person name="Young S.K."/>
            <person name="Zeng Q."/>
            <person name="Gargeya S."/>
            <person name="Alvarado L."/>
            <person name="Berlin A."/>
            <person name="Chapman S.B."/>
            <person name="Chen Z."/>
            <person name="Freedman E."/>
            <person name="Gellesch M."/>
            <person name="Goldberg J."/>
            <person name="Griggs A."/>
            <person name="Gujja S."/>
            <person name="Heilman E."/>
            <person name="Heiman D."/>
            <person name="Howarth C."/>
            <person name="Mehta T."/>
            <person name="Neiman D."/>
            <person name="Pearson M."/>
            <person name="Roberts A."/>
            <person name="Saif S."/>
            <person name="Shea T."/>
            <person name="Shenoy N."/>
            <person name="Sisk P."/>
            <person name="Stolte C."/>
            <person name="Sykes S."/>
            <person name="White J."/>
            <person name="Yandava C."/>
            <person name="Haas B."/>
            <person name="Nusbaum C."/>
            <person name="Birren B."/>
        </authorList>
    </citation>
    <scope>NUCLEOTIDE SEQUENCE</scope>
    <source>
        <strain evidence="10">ATCC 30864</strain>
    </source>
</reference>
<dbReference type="GO" id="GO:0005634">
    <property type="term" value="C:nucleus"/>
    <property type="evidence" value="ECO:0007669"/>
    <property type="project" value="UniProtKB-SubCell"/>
</dbReference>
<gene>
    <name evidence="9" type="ORF">CAOG_006005</name>
</gene>
<name>A0A0D2VVP9_CAPO3</name>
<keyword evidence="3" id="KW-0547">Nucleotide-binding</keyword>
<dbReference type="SUPFAM" id="SSF52540">
    <property type="entry name" value="P-loop containing nucleoside triphosphate hydrolases"/>
    <property type="match status" value="1"/>
</dbReference>
<dbReference type="FunCoup" id="A0A0D2VVP9">
    <property type="interactions" value="427"/>
</dbReference>
<evidence type="ECO:0000256" key="2">
    <source>
        <dbReference type="ARBA" id="ARBA00006168"/>
    </source>
</evidence>
<feature type="region of interest" description="Disordered" evidence="8">
    <location>
        <begin position="417"/>
        <end position="453"/>
    </location>
</feature>
<keyword evidence="5" id="KW-0067">ATP-binding</keyword>
<comment type="subcellular location">
    <subcellularLocation>
        <location evidence="1">Nucleus</location>
    </subcellularLocation>
</comment>
<dbReference type="RefSeq" id="XP_004345595.2">
    <property type="nucleotide sequence ID" value="XM_004345545.2"/>
</dbReference>
<organism evidence="9 10">
    <name type="scientific">Capsaspora owczarzaki (strain ATCC 30864)</name>
    <dbReference type="NCBI Taxonomy" id="595528"/>
    <lineage>
        <taxon>Eukaryota</taxon>
        <taxon>Filasterea</taxon>
        <taxon>Capsaspora</taxon>
    </lineage>
</organism>
<keyword evidence="4" id="KW-0227">DNA damage</keyword>
<dbReference type="GO" id="GO:0003682">
    <property type="term" value="F:chromatin binding"/>
    <property type="evidence" value="ECO:0007669"/>
    <property type="project" value="TreeGrafter"/>
</dbReference>
<keyword evidence="10" id="KW-1185">Reference proteome</keyword>
<dbReference type="GO" id="GO:0000077">
    <property type="term" value="P:DNA damage checkpoint signaling"/>
    <property type="evidence" value="ECO:0007669"/>
    <property type="project" value="TreeGrafter"/>
</dbReference>
<dbReference type="InterPro" id="IPR004582">
    <property type="entry name" value="Checkpoint_prot_Rad17_Rad24"/>
</dbReference>
<dbReference type="GO" id="GO:0033314">
    <property type="term" value="P:mitotic DNA replication checkpoint signaling"/>
    <property type="evidence" value="ECO:0007669"/>
    <property type="project" value="TreeGrafter"/>
</dbReference>
<dbReference type="PANTHER" id="PTHR12172">
    <property type="entry name" value="CELL CYCLE CHECKPOINT PROTEIN RAD17"/>
    <property type="match status" value="1"/>
</dbReference>
<evidence type="ECO:0008006" key="11">
    <source>
        <dbReference type="Google" id="ProtNLM"/>
    </source>
</evidence>
<dbReference type="AlphaFoldDB" id="A0A0D2VVP9"/>
<dbReference type="PhylomeDB" id="A0A0D2VVP9"/>
<dbReference type="EMBL" id="KE346369">
    <property type="protein sequence ID" value="KJE95562.1"/>
    <property type="molecule type" value="Genomic_DNA"/>
</dbReference>
<feature type="region of interest" description="Disordered" evidence="8">
    <location>
        <begin position="1"/>
        <end position="25"/>
    </location>
</feature>
<dbReference type="PANTHER" id="PTHR12172:SF0">
    <property type="entry name" value="CELL CYCLE CHECKPOINT PROTEIN RAD17"/>
    <property type="match status" value="1"/>
</dbReference>
<evidence type="ECO:0000256" key="3">
    <source>
        <dbReference type="ARBA" id="ARBA00022741"/>
    </source>
</evidence>
<dbReference type="OrthoDB" id="10265971at2759"/>
<feature type="region of interest" description="Disordered" evidence="8">
    <location>
        <begin position="38"/>
        <end position="90"/>
    </location>
</feature>
<evidence type="ECO:0000256" key="8">
    <source>
        <dbReference type="SAM" id="MobiDB-lite"/>
    </source>
</evidence>
<evidence type="ECO:0000313" key="10">
    <source>
        <dbReference type="Proteomes" id="UP000008743"/>
    </source>
</evidence>
<feature type="compositionally biased region" description="Low complexity" evidence="8">
    <location>
        <begin position="15"/>
        <end position="25"/>
    </location>
</feature>
<dbReference type="GO" id="GO:0005524">
    <property type="term" value="F:ATP binding"/>
    <property type="evidence" value="ECO:0007669"/>
    <property type="project" value="UniProtKB-KW"/>
</dbReference>
<feature type="region of interest" description="Disordered" evidence="8">
    <location>
        <begin position="488"/>
        <end position="536"/>
    </location>
</feature>
<dbReference type="InterPro" id="IPR027417">
    <property type="entry name" value="P-loop_NTPase"/>
</dbReference>
<dbReference type="STRING" id="595528.A0A0D2VVP9"/>
<dbReference type="eggNOG" id="KOG1970">
    <property type="taxonomic scope" value="Eukaryota"/>
</dbReference>
<dbReference type="Pfam" id="PF03215">
    <property type="entry name" value="Rad17"/>
    <property type="match status" value="1"/>
</dbReference>
<proteinExistence type="inferred from homology"/>
<keyword evidence="7" id="KW-0131">Cell cycle</keyword>
<dbReference type="Proteomes" id="UP000008743">
    <property type="component" value="Unassembled WGS sequence"/>
</dbReference>
<evidence type="ECO:0000256" key="6">
    <source>
        <dbReference type="ARBA" id="ARBA00023242"/>
    </source>
</evidence>
<dbReference type="GO" id="GO:0006281">
    <property type="term" value="P:DNA repair"/>
    <property type="evidence" value="ECO:0007669"/>
    <property type="project" value="InterPro"/>
</dbReference>
<feature type="region of interest" description="Disordered" evidence="8">
    <location>
        <begin position="809"/>
        <end position="831"/>
    </location>
</feature>
<evidence type="ECO:0000313" key="9">
    <source>
        <dbReference type="EMBL" id="KJE95562.1"/>
    </source>
</evidence>
<dbReference type="GO" id="GO:0003689">
    <property type="term" value="F:DNA clamp loader activity"/>
    <property type="evidence" value="ECO:0007669"/>
    <property type="project" value="TreeGrafter"/>
</dbReference>